<protein>
    <submittedName>
        <fullName evidence="14">Indolepyruvate decarboxylase</fullName>
        <ecNumber evidence="14">4.1.1.74</ecNumber>
    </submittedName>
</protein>
<gene>
    <name evidence="14" type="ORF">HNQ51_002330</name>
</gene>
<evidence type="ECO:0000259" key="11">
    <source>
        <dbReference type="Pfam" id="PF00205"/>
    </source>
</evidence>
<keyword evidence="4 9" id="KW-0479">Metal-binding</keyword>
<feature type="domain" description="Thiamine pyrophosphate enzyme N-terminal TPP-binding" evidence="13">
    <location>
        <begin position="16"/>
        <end position="127"/>
    </location>
</feature>
<keyword evidence="5" id="KW-0210">Decarboxylase</keyword>
<dbReference type="RefSeq" id="WP_138854965.1">
    <property type="nucleotide sequence ID" value="NZ_CP040709.1"/>
</dbReference>
<evidence type="ECO:0000256" key="6">
    <source>
        <dbReference type="ARBA" id="ARBA00022842"/>
    </source>
</evidence>
<evidence type="ECO:0000256" key="9">
    <source>
        <dbReference type="PIRSR" id="PIRSR036565-2"/>
    </source>
</evidence>
<dbReference type="PANTHER" id="PTHR43452">
    <property type="entry name" value="PYRUVATE DECARBOXYLASE"/>
    <property type="match status" value="1"/>
</dbReference>
<evidence type="ECO:0000256" key="7">
    <source>
        <dbReference type="ARBA" id="ARBA00023052"/>
    </source>
</evidence>
<dbReference type="GO" id="GO:0030976">
    <property type="term" value="F:thiamine pyrophosphate binding"/>
    <property type="evidence" value="ECO:0007669"/>
    <property type="project" value="InterPro"/>
</dbReference>
<dbReference type="GO" id="GO:0000949">
    <property type="term" value="P:aromatic amino acid family catabolic process to alcohol via Ehrlich pathway"/>
    <property type="evidence" value="ECO:0007669"/>
    <property type="project" value="TreeGrafter"/>
</dbReference>
<dbReference type="GO" id="GO:0004737">
    <property type="term" value="F:pyruvate decarboxylase activity"/>
    <property type="evidence" value="ECO:0007669"/>
    <property type="project" value="TreeGrafter"/>
</dbReference>
<dbReference type="Proteomes" id="UP000554837">
    <property type="component" value="Unassembled WGS sequence"/>
</dbReference>
<keyword evidence="14" id="KW-0670">Pyruvate</keyword>
<dbReference type="PANTHER" id="PTHR43452:SF30">
    <property type="entry name" value="PYRUVATE DECARBOXYLASE ISOZYME 1-RELATED"/>
    <property type="match status" value="1"/>
</dbReference>
<evidence type="ECO:0000256" key="1">
    <source>
        <dbReference type="ARBA" id="ARBA00001920"/>
    </source>
</evidence>
<dbReference type="AlphaFoldDB" id="A0A840S901"/>
<dbReference type="Gene3D" id="3.40.50.970">
    <property type="match status" value="2"/>
</dbReference>
<comment type="caution">
    <text evidence="14">The sequence shown here is derived from an EMBL/GenBank/DDBJ whole genome shotgun (WGS) entry which is preliminary data.</text>
</comment>
<dbReference type="InterPro" id="IPR017765">
    <property type="entry name" value="IPDC"/>
</dbReference>
<organism evidence="14 15">
    <name type="scientific">Inhella inkyongensis</name>
    <dbReference type="NCBI Taxonomy" id="392593"/>
    <lineage>
        <taxon>Bacteria</taxon>
        <taxon>Pseudomonadati</taxon>
        <taxon>Pseudomonadota</taxon>
        <taxon>Betaproteobacteria</taxon>
        <taxon>Burkholderiales</taxon>
        <taxon>Sphaerotilaceae</taxon>
        <taxon>Inhella</taxon>
    </lineage>
</organism>
<accession>A0A840S901</accession>
<evidence type="ECO:0000259" key="12">
    <source>
        <dbReference type="Pfam" id="PF02775"/>
    </source>
</evidence>
<comment type="cofactor">
    <cofactor evidence="9">
        <name>Mg(2+)</name>
        <dbReference type="ChEBI" id="CHEBI:18420"/>
    </cofactor>
    <text evidence="9">Binds 1 Mg(2+) per subunit.</text>
</comment>
<dbReference type="OrthoDB" id="2254214at2"/>
<keyword evidence="8 14" id="KW-0456">Lyase</keyword>
<dbReference type="InterPro" id="IPR012001">
    <property type="entry name" value="Thiamin_PyroP_enz_TPP-bd_dom"/>
</dbReference>
<dbReference type="EC" id="4.1.1.74" evidence="14"/>
<dbReference type="InterPro" id="IPR011766">
    <property type="entry name" value="TPP_enzyme_TPP-bd"/>
</dbReference>
<keyword evidence="15" id="KW-1185">Reference proteome</keyword>
<dbReference type="Pfam" id="PF00205">
    <property type="entry name" value="TPP_enzyme_M"/>
    <property type="match status" value="1"/>
</dbReference>
<sequence length="559" mass="59575">MSLPIDRPQERALPTLTSCLLHALRERGATELFGIPGDFALPFFREVERCGLLPLITLSHEPGVGFAADGASRARGGLGVVAATYGAGAINLVNTVASAYAERVPLVVLSGAPAAHEARSGLLLHHQVKSLDSQWRLFEEVTCARARLDDPQTAPAEIARVLDAALQQSRPVYIEIPRDMPARPCASVPAPQAKTWDPDRAAACADELLARLRAAQDPMLVVCVEVRRFNLEAKVAELARRLALPVVTTFMGRGLLADSGAPLAGTYLGLAGDPELSARVENSDALLLLGAIVSDTNFAVSAQRIDFRHAIHAYDDAVHMGHAVYPDLPLAALVDALLARVPVQAQTPVAPPPAPPAYPSELPLDDGALQPRDIAAAINRLMRQHGPMPLACDVGDCLFTAMDVEPTGLIAPGYYATMGYGVPAGLGLQAATGQRPIILVGDGAFQMTGWELGNAHRYGLDPIVLVFNNASWEMLRTFMPEVKFNDLGQWDFAHMAAGMGGEGQVVHTRAELAAALAQAQATRGRFQLIDIRLAPGVLSPTLQRFVAAVKRLSMPSPSH</sequence>
<dbReference type="GO" id="GO:0009851">
    <property type="term" value="P:auxin biosynthetic process"/>
    <property type="evidence" value="ECO:0007669"/>
    <property type="project" value="InterPro"/>
</dbReference>
<dbReference type="InterPro" id="IPR012000">
    <property type="entry name" value="Thiamin_PyroP_enz_cen_dom"/>
</dbReference>
<evidence type="ECO:0000256" key="2">
    <source>
        <dbReference type="ARBA" id="ARBA00001964"/>
    </source>
</evidence>
<dbReference type="InterPro" id="IPR047213">
    <property type="entry name" value="TPP_PYR_PDC_IPDC-like"/>
</dbReference>
<dbReference type="GO" id="GO:0005829">
    <property type="term" value="C:cytosol"/>
    <property type="evidence" value="ECO:0007669"/>
    <property type="project" value="TreeGrafter"/>
</dbReference>
<evidence type="ECO:0000256" key="10">
    <source>
        <dbReference type="RuleBase" id="RU362132"/>
    </source>
</evidence>
<dbReference type="EMBL" id="JACHHO010000003">
    <property type="protein sequence ID" value="MBB5205011.1"/>
    <property type="molecule type" value="Genomic_DNA"/>
</dbReference>
<dbReference type="CDD" id="cd07038">
    <property type="entry name" value="TPP_PYR_PDC_IPDC_like"/>
    <property type="match status" value="1"/>
</dbReference>
<dbReference type="NCBIfam" id="TIGR03394">
    <property type="entry name" value="indol_phenyl_DC"/>
    <property type="match status" value="1"/>
</dbReference>
<dbReference type="InterPro" id="IPR012110">
    <property type="entry name" value="PDC/IPDC-like"/>
</dbReference>
<dbReference type="Pfam" id="PF02775">
    <property type="entry name" value="TPP_enzyme_C"/>
    <property type="match status" value="1"/>
</dbReference>
<dbReference type="Gene3D" id="3.40.50.1220">
    <property type="entry name" value="TPP-binding domain"/>
    <property type="match status" value="1"/>
</dbReference>
<comment type="cofactor">
    <cofactor evidence="2">
        <name>thiamine diphosphate</name>
        <dbReference type="ChEBI" id="CHEBI:58937"/>
    </cofactor>
</comment>
<dbReference type="GO" id="GO:0000287">
    <property type="term" value="F:magnesium ion binding"/>
    <property type="evidence" value="ECO:0007669"/>
    <property type="project" value="InterPro"/>
</dbReference>
<feature type="domain" description="Thiamine pyrophosphate enzyme central" evidence="11">
    <location>
        <begin position="206"/>
        <end position="339"/>
    </location>
</feature>
<dbReference type="InterPro" id="IPR029035">
    <property type="entry name" value="DHS-like_NAD/FAD-binding_dom"/>
</dbReference>
<reference evidence="14 15" key="1">
    <citation type="submission" date="2020-08" db="EMBL/GenBank/DDBJ databases">
        <title>Genomic Encyclopedia of Type Strains, Phase IV (KMG-IV): sequencing the most valuable type-strain genomes for metagenomic binning, comparative biology and taxonomic classification.</title>
        <authorList>
            <person name="Goeker M."/>
        </authorList>
    </citation>
    <scope>NUCLEOTIDE SEQUENCE [LARGE SCALE GENOMIC DNA]</scope>
    <source>
        <strain evidence="14 15">DSM 23958</strain>
    </source>
</reference>
<name>A0A840S901_9BURK</name>
<dbReference type="SUPFAM" id="SSF52467">
    <property type="entry name" value="DHS-like NAD/FAD-binding domain"/>
    <property type="match status" value="1"/>
</dbReference>
<comment type="cofactor">
    <cofactor evidence="1">
        <name>a metal cation</name>
        <dbReference type="ChEBI" id="CHEBI:25213"/>
    </cofactor>
</comment>
<evidence type="ECO:0000313" key="15">
    <source>
        <dbReference type="Proteomes" id="UP000554837"/>
    </source>
</evidence>
<feature type="binding site" evidence="9">
    <location>
        <position position="469"/>
    </location>
    <ligand>
        <name>Mg(2+)</name>
        <dbReference type="ChEBI" id="CHEBI:18420"/>
    </ligand>
</feature>
<evidence type="ECO:0000256" key="4">
    <source>
        <dbReference type="ARBA" id="ARBA00022723"/>
    </source>
</evidence>
<comment type="similarity">
    <text evidence="3 10">Belongs to the TPP enzyme family.</text>
</comment>
<dbReference type="PIRSF" id="PIRSF036565">
    <property type="entry name" value="Pyruvt_ip_decrb"/>
    <property type="match status" value="1"/>
</dbReference>
<feature type="binding site" evidence="9">
    <location>
        <position position="442"/>
    </location>
    <ligand>
        <name>Mg(2+)</name>
        <dbReference type="ChEBI" id="CHEBI:18420"/>
    </ligand>
</feature>
<feature type="domain" description="Thiamine pyrophosphate enzyme TPP-binding" evidence="12">
    <location>
        <begin position="394"/>
        <end position="531"/>
    </location>
</feature>
<evidence type="ECO:0000256" key="8">
    <source>
        <dbReference type="ARBA" id="ARBA00023239"/>
    </source>
</evidence>
<dbReference type="Pfam" id="PF02776">
    <property type="entry name" value="TPP_enzyme_N"/>
    <property type="match status" value="1"/>
</dbReference>
<keyword evidence="6 9" id="KW-0460">Magnesium</keyword>
<evidence type="ECO:0000259" key="13">
    <source>
        <dbReference type="Pfam" id="PF02776"/>
    </source>
</evidence>
<dbReference type="InterPro" id="IPR029061">
    <property type="entry name" value="THDP-binding"/>
</dbReference>
<evidence type="ECO:0000256" key="3">
    <source>
        <dbReference type="ARBA" id="ARBA00007812"/>
    </source>
</evidence>
<evidence type="ECO:0000256" key="5">
    <source>
        <dbReference type="ARBA" id="ARBA00022793"/>
    </source>
</evidence>
<keyword evidence="7 10" id="KW-0786">Thiamine pyrophosphate</keyword>
<dbReference type="GO" id="GO:0047434">
    <property type="term" value="F:indolepyruvate decarboxylase activity"/>
    <property type="evidence" value="ECO:0007669"/>
    <property type="project" value="UniProtKB-EC"/>
</dbReference>
<dbReference type="SUPFAM" id="SSF52518">
    <property type="entry name" value="Thiamin diphosphate-binding fold (THDP-binding)"/>
    <property type="match status" value="2"/>
</dbReference>
<evidence type="ECO:0000313" key="14">
    <source>
        <dbReference type="EMBL" id="MBB5205011.1"/>
    </source>
</evidence>
<proteinExistence type="inferred from homology"/>